<dbReference type="EMBL" id="BK032513">
    <property type="protein sequence ID" value="DAF45063.1"/>
    <property type="molecule type" value="Genomic_DNA"/>
</dbReference>
<sequence>MKLSSCYLLQKLKIFTILKIAQMEFFVKIFEKI</sequence>
<organism evidence="1">
    <name type="scientific">Siphoviridae sp. ctCIv11</name>
    <dbReference type="NCBI Taxonomy" id="2827806"/>
    <lineage>
        <taxon>Viruses</taxon>
        <taxon>Duplodnaviria</taxon>
        <taxon>Heunggongvirae</taxon>
        <taxon>Uroviricota</taxon>
        <taxon>Caudoviricetes</taxon>
    </lineage>
</organism>
<protein>
    <submittedName>
        <fullName evidence="1">Uncharacterized protein</fullName>
    </submittedName>
</protein>
<accession>A0A8S5S2X6</accession>
<reference evidence="1" key="1">
    <citation type="journal article" date="2021" name="Proc. Natl. Acad. Sci. U.S.A.">
        <title>A Catalog of Tens of Thousands of Viruses from Human Metagenomes Reveals Hidden Associations with Chronic Diseases.</title>
        <authorList>
            <person name="Tisza M.J."/>
            <person name="Buck C.B."/>
        </authorList>
    </citation>
    <scope>NUCLEOTIDE SEQUENCE</scope>
    <source>
        <strain evidence="1">CtCIv11</strain>
    </source>
</reference>
<proteinExistence type="predicted"/>
<evidence type="ECO:0000313" key="1">
    <source>
        <dbReference type="EMBL" id="DAF45063.1"/>
    </source>
</evidence>
<name>A0A8S5S2X6_9CAUD</name>